<keyword evidence="2" id="KW-1185">Reference proteome</keyword>
<dbReference type="Proteomes" id="UP000887574">
    <property type="component" value="Unplaced"/>
</dbReference>
<evidence type="ECO:0000256" key="1">
    <source>
        <dbReference type="SAM" id="MobiDB-lite"/>
    </source>
</evidence>
<organism evidence="2 3">
    <name type="scientific">Ditylenchus dipsaci</name>
    <dbReference type="NCBI Taxonomy" id="166011"/>
    <lineage>
        <taxon>Eukaryota</taxon>
        <taxon>Metazoa</taxon>
        <taxon>Ecdysozoa</taxon>
        <taxon>Nematoda</taxon>
        <taxon>Chromadorea</taxon>
        <taxon>Rhabditida</taxon>
        <taxon>Tylenchina</taxon>
        <taxon>Tylenchomorpha</taxon>
        <taxon>Sphaerularioidea</taxon>
        <taxon>Anguinidae</taxon>
        <taxon>Anguininae</taxon>
        <taxon>Ditylenchus</taxon>
    </lineage>
</organism>
<evidence type="ECO:0000313" key="3">
    <source>
        <dbReference type="WBParaSite" id="jg4984"/>
    </source>
</evidence>
<reference evidence="3" key="1">
    <citation type="submission" date="2022-11" db="UniProtKB">
        <authorList>
            <consortium name="WormBaseParasite"/>
        </authorList>
    </citation>
    <scope>IDENTIFICATION</scope>
</reference>
<sequence>MQAAVQKKAKETKYQPRAIIGDSMELISQHSQPLIRRSLMAPNIRNIRHHENLEPPNPKSLQELKFHLAVSFISDGPAIAMEKRNEESGCFWHESGYKPREWVPEPEEWVPEPIEWVSEPEEWVGLAREWVREPRECVDKAGDGRQQHTTTKRTAAVGEMDGQSAGGGRDE</sequence>
<evidence type="ECO:0000313" key="2">
    <source>
        <dbReference type="Proteomes" id="UP000887574"/>
    </source>
</evidence>
<protein>
    <submittedName>
        <fullName evidence="3">Uncharacterized protein</fullName>
    </submittedName>
</protein>
<name>A0A915EDJ3_9BILA</name>
<proteinExistence type="predicted"/>
<accession>A0A915EDJ3</accession>
<dbReference type="WBParaSite" id="jg4984">
    <property type="protein sequence ID" value="jg4984"/>
    <property type="gene ID" value="jg4984"/>
</dbReference>
<feature type="region of interest" description="Disordered" evidence="1">
    <location>
        <begin position="138"/>
        <end position="171"/>
    </location>
</feature>
<dbReference type="AlphaFoldDB" id="A0A915EDJ3"/>